<evidence type="ECO:0000256" key="1">
    <source>
        <dbReference type="ARBA" id="ARBA00038101"/>
    </source>
</evidence>
<evidence type="ECO:0000313" key="2">
    <source>
        <dbReference type="EMBL" id="GAA5803338.1"/>
    </source>
</evidence>
<gene>
    <name evidence="2" type="ORF">HPULCUR_008817</name>
</gene>
<accession>A0ABP9Y8P0</accession>
<dbReference type="PANTHER" id="PTHR11102">
    <property type="entry name" value="SEL-1-LIKE PROTEIN"/>
    <property type="match status" value="1"/>
</dbReference>
<name>A0ABP9Y8P0_9FUNG</name>
<dbReference type="InterPro" id="IPR050767">
    <property type="entry name" value="Sel1_AlgK"/>
</dbReference>
<protein>
    <recommendedName>
        <fullName evidence="4">Beta-lactamase</fullName>
    </recommendedName>
</protein>
<comment type="similarity">
    <text evidence="1">Belongs to the sel-1 family.</text>
</comment>
<dbReference type="SMART" id="SM00671">
    <property type="entry name" value="SEL1"/>
    <property type="match status" value="12"/>
</dbReference>
<keyword evidence="3" id="KW-1185">Reference proteome</keyword>
<comment type="caution">
    <text evidence="2">The sequence shown here is derived from an EMBL/GenBank/DDBJ whole genome shotgun (WGS) entry which is preliminary data.</text>
</comment>
<dbReference type="EMBL" id="BAABUJ010000027">
    <property type="protein sequence ID" value="GAA5803338.1"/>
    <property type="molecule type" value="Genomic_DNA"/>
</dbReference>
<proteinExistence type="inferred from homology"/>
<sequence>MEIIYELGDFPDPGDRDLYNGIQEINKNNYKKALEYFEKSSRYENEYGSLFAAVFHYAGFGLTERNPSKALELFKVIASAWNNHVAQYLIGAMYFEGDRGVTMDEEAGARWSLLAANNGWFDAMVVTGLLYLKTSYVGDKLNTIIPVLEKFADSDVTDAELINNSVLYLFGDKDFELSMAHLGDFPDPGDRDLYNGIQETNKNNYKKALEYFEKSSRYDNEYGSLFAAVLHYAGFGLTERNPSRALELFKVIASTWNNRVAQYLIGMMYFKGDRGVTMDKEAGARWFLLAANNGWSDAMIVTADFYLQVGDKLKTVVAWLKKVAKNDDSDVELIDNGTLYLFGNKDFELSMTHVKSEIMSILSLKGYRLISPVSYVERECDSRMPNSKELRQLRFWDLLTNKKSSGVSTAQMFLSRIYNSDDRLLKDVNKALYWAKKSAKNENEESYIFLGLFYSVGKDIAPDYKEAIKWFEKAYNTGRVSPASLHLGLLYKGGIGVERNYTTALRLFKKYISYNVDENGLAYCLMGQIYLDGDDGVSQNYIKAFKCLLKAYELGYCNGATELGGMYFRGLGVEKNDGKAIQWFAKAAAMGSSQAKLILNELINP</sequence>
<dbReference type="SUPFAM" id="SSF81901">
    <property type="entry name" value="HCP-like"/>
    <property type="match status" value="3"/>
</dbReference>
<dbReference type="Pfam" id="PF08238">
    <property type="entry name" value="Sel1"/>
    <property type="match status" value="11"/>
</dbReference>
<dbReference type="InterPro" id="IPR011990">
    <property type="entry name" value="TPR-like_helical_dom_sf"/>
</dbReference>
<dbReference type="InterPro" id="IPR006597">
    <property type="entry name" value="Sel1-like"/>
</dbReference>
<evidence type="ECO:0008006" key="4">
    <source>
        <dbReference type="Google" id="ProtNLM"/>
    </source>
</evidence>
<dbReference type="PANTHER" id="PTHR11102:SF160">
    <property type="entry name" value="ERAD-ASSOCIATED E3 UBIQUITIN-PROTEIN LIGASE COMPONENT HRD3"/>
    <property type="match status" value="1"/>
</dbReference>
<organism evidence="2 3">
    <name type="scientific">Helicostylum pulchrum</name>
    <dbReference type="NCBI Taxonomy" id="562976"/>
    <lineage>
        <taxon>Eukaryota</taxon>
        <taxon>Fungi</taxon>
        <taxon>Fungi incertae sedis</taxon>
        <taxon>Mucoromycota</taxon>
        <taxon>Mucoromycotina</taxon>
        <taxon>Mucoromycetes</taxon>
        <taxon>Mucorales</taxon>
        <taxon>Mucorineae</taxon>
        <taxon>Mucoraceae</taxon>
        <taxon>Helicostylum</taxon>
    </lineage>
</organism>
<evidence type="ECO:0000313" key="3">
    <source>
        <dbReference type="Proteomes" id="UP001476247"/>
    </source>
</evidence>
<dbReference type="Gene3D" id="1.25.40.10">
    <property type="entry name" value="Tetratricopeptide repeat domain"/>
    <property type="match status" value="3"/>
</dbReference>
<reference evidence="2 3" key="1">
    <citation type="submission" date="2024-04" db="EMBL/GenBank/DDBJ databases">
        <title>genome sequences of Mucor flavus KT1a and Helicostylum pulchrum KT1b strains isolation_sourced from the surface of a dry-aged beef.</title>
        <authorList>
            <person name="Toyotome T."/>
            <person name="Hosono M."/>
            <person name="Torimaru M."/>
            <person name="Fukuda K."/>
            <person name="Mikami N."/>
        </authorList>
    </citation>
    <scope>NUCLEOTIDE SEQUENCE [LARGE SCALE GENOMIC DNA]</scope>
    <source>
        <strain evidence="2 3">KT1b</strain>
    </source>
</reference>
<dbReference type="Proteomes" id="UP001476247">
    <property type="component" value="Unassembled WGS sequence"/>
</dbReference>